<dbReference type="GO" id="GO:0004180">
    <property type="term" value="F:carboxypeptidase activity"/>
    <property type="evidence" value="ECO:0007669"/>
    <property type="project" value="UniProtKB-KW"/>
</dbReference>
<dbReference type="Pfam" id="PF02557">
    <property type="entry name" value="VanY"/>
    <property type="match status" value="1"/>
</dbReference>
<feature type="domain" description="D-alanyl-D-alanine carboxypeptidase-like core" evidence="3">
    <location>
        <begin position="129"/>
        <end position="257"/>
    </location>
</feature>
<evidence type="ECO:0000256" key="1">
    <source>
        <dbReference type="SAM" id="MobiDB-lite"/>
    </source>
</evidence>
<keyword evidence="4" id="KW-0645">Protease</keyword>
<dbReference type="CDD" id="cd14852">
    <property type="entry name" value="LD-carboxypeptidase"/>
    <property type="match status" value="1"/>
</dbReference>
<evidence type="ECO:0000259" key="3">
    <source>
        <dbReference type="Pfam" id="PF02557"/>
    </source>
</evidence>
<dbReference type="PANTHER" id="PTHR34385">
    <property type="entry name" value="D-ALANYL-D-ALANINE CARBOXYPEPTIDASE"/>
    <property type="match status" value="1"/>
</dbReference>
<dbReference type="Proteomes" id="UP001596410">
    <property type="component" value="Unassembled WGS sequence"/>
</dbReference>
<gene>
    <name evidence="4" type="ORF">ACFQIC_12455</name>
</gene>
<sequence>MKEVRLAIILLSLSLFLGACSLDDWTNQADDSEESPSEEEQVEEQEKDENDEQQQENEQISEDNESNNPNAYANELDEEVDEDGLTIIEEPDIKEVVVNKDRKLPEGYEPDELVEPNVRFPFEEDHPKKMMQPKAARALENLFAAANKEGLGLYATSGYRSYETQQRIYENNVAERGQEEADKFSARPGTSEHQTGLAMDVTSAEMEFKLDQSFINTPEGNWLAENAHEYGFVVRYLKGTMDITGYEYEPWHLRYVGTDLSTQIHESGGTLEEFFGFYPQ</sequence>
<dbReference type="Gene3D" id="3.30.1380.10">
    <property type="match status" value="1"/>
</dbReference>
<dbReference type="RefSeq" id="WP_204709528.1">
    <property type="nucleotide sequence ID" value="NZ_JBHSZV010000032.1"/>
</dbReference>
<dbReference type="EMBL" id="JBHSZV010000032">
    <property type="protein sequence ID" value="MFC7062665.1"/>
    <property type="molecule type" value="Genomic_DNA"/>
</dbReference>
<reference evidence="5" key="1">
    <citation type="journal article" date="2019" name="Int. J. Syst. Evol. Microbiol.">
        <title>The Global Catalogue of Microorganisms (GCM) 10K type strain sequencing project: providing services to taxonomists for standard genome sequencing and annotation.</title>
        <authorList>
            <consortium name="The Broad Institute Genomics Platform"/>
            <consortium name="The Broad Institute Genome Sequencing Center for Infectious Disease"/>
            <person name="Wu L."/>
            <person name="Ma J."/>
        </authorList>
    </citation>
    <scope>NUCLEOTIDE SEQUENCE [LARGE SCALE GENOMIC DNA]</scope>
    <source>
        <strain evidence="5">CGMCC 4.1621</strain>
    </source>
</reference>
<dbReference type="InterPro" id="IPR003709">
    <property type="entry name" value="VanY-like_core_dom"/>
</dbReference>
<feature type="signal peptide" evidence="2">
    <location>
        <begin position="1"/>
        <end position="21"/>
    </location>
</feature>
<keyword evidence="4" id="KW-0378">Hydrolase</keyword>
<feature type="compositionally biased region" description="Acidic residues" evidence="1">
    <location>
        <begin position="30"/>
        <end position="65"/>
    </location>
</feature>
<dbReference type="SUPFAM" id="SSF55166">
    <property type="entry name" value="Hedgehog/DD-peptidase"/>
    <property type="match status" value="1"/>
</dbReference>
<keyword evidence="4" id="KW-0121">Carboxypeptidase</keyword>
<evidence type="ECO:0000256" key="2">
    <source>
        <dbReference type="SAM" id="SignalP"/>
    </source>
</evidence>
<dbReference type="InterPro" id="IPR009045">
    <property type="entry name" value="Zn_M74/Hedgehog-like"/>
</dbReference>
<comment type="caution">
    <text evidence="4">The sequence shown here is derived from an EMBL/GenBank/DDBJ whole genome shotgun (WGS) entry which is preliminary data.</text>
</comment>
<evidence type="ECO:0000313" key="5">
    <source>
        <dbReference type="Proteomes" id="UP001596410"/>
    </source>
</evidence>
<dbReference type="InterPro" id="IPR052179">
    <property type="entry name" value="DD-CPase-like"/>
</dbReference>
<dbReference type="PROSITE" id="PS51257">
    <property type="entry name" value="PROKAR_LIPOPROTEIN"/>
    <property type="match status" value="1"/>
</dbReference>
<dbReference type="InterPro" id="IPR058193">
    <property type="entry name" value="VanY/YodJ_core_dom"/>
</dbReference>
<keyword evidence="2" id="KW-0732">Signal</keyword>
<feature type="chain" id="PRO_5047186554" evidence="2">
    <location>
        <begin position="22"/>
        <end position="280"/>
    </location>
</feature>
<proteinExistence type="predicted"/>
<dbReference type="PANTHER" id="PTHR34385:SF1">
    <property type="entry name" value="PEPTIDOGLYCAN L-ALANYL-D-GLUTAMATE ENDOPEPTIDASE CWLK"/>
    <property type="match status" value="1"/>
</dbReference>
<protein>
    <submittedName>
        <fullName evidence="4">D-alanyl-D-alanine carboxypeptidase family protein</fullName>
    </submittedName>
</protein>
<evidence type="ECO:0000313" key="4">
    <source>
        <dbReference type="EMBL" id="MFC7062665.1"/>
    </source>
</evidence>
<accession>A0ABW2EK52</accession>
<keyword evidence="5" id="KW-1185">Reference proteome</keyword>
<feature type="region of interest" description="Disordered" evidence="1">
    <location>
        <begin position="26"/>
        <end position="78"/>
    </location>
</feature>
<organism evidence="4 5">
    <name type="scientific">Halobacillus seohaensis</name>
    <dbReference type="NCBI Taxonomy" id="447421"/>
    <lineage>
        <taxon>Bacteria</taxon>
        <taxon>Bacillati</taxon>
        <taxon>Bacillota</taxon>
        <taxon>Bacilli</taxon>
        <taxon>Bacillales</taxon>
        <taxon>Bacillaceae</taxon>
        <taxon>Halobacillus</taxon>
    </lineage>
</organism>
<name>A0ABW2EK52_9BACI</name>